<comment type="caution">
    <text evidence="7">The sequence shown here is derived from an EMBL/GenBank/DDBJ whole genome shotgun (WGS) entry which is preliminary data.</text>
</comment>
<accession>A0A8K0G665</accession>
<keyword evidence="2" id="KW-0732">Signal</keyword>
<evidence type="ECO:0000256" key="2">
    <source>
        <dbReference type="ARBA" id="ARBA00022729"/>
    </source>
</evidence>
<evidence type="ECO:0000256" key="5">
    <source>
        <dbReference type="ARBA" id="ARBA00023157"/>
    </source>
</evidence>
<keyword evidence="5" id="KW-1015">Disulfide bond</keyword>
<reference evidence="7" key="1">
    <citation type="submission" date="2019-08" db="EMBL/GenBank/DDBJ databases">
        <title>The genome of the North American firefly Photinus pyralis.</title>
        <authorList>
            <consortium name="Photinus pyralis genome working group"/>
            <person name="Fallon T.R."/>
            <person name="Sander Lower S.E."/>
            <person name="Weng J.-K."/>
        </authorList>
    </citation>
    <scope>NUCLEOTIDE SEQUENCE</scope>
    <source>
        <strain evidence="7">TRF0915ILg1</strain>
        <tissue evidence="7">Whole body</tissue>
    </source>
</reference>
<evidence type="ECO:0000256" key="3">
    <source>
        <dbReference type="ARBA" id="ARBA00022801"/>
    </source>
</evidence>
<evidence type="ECO:0000313" key="8">
    <source>
        <dbReference type="Proteomes" id="UP000801492"/>
    </source>
</evidence>
<dbReference type="GO" id="GO:0008236">
    <property type="term" value="F:serine-type peptidase activity"/>
    <property type="evidence" value="ECO:0007669"/>
    <property type="project" value="UniProtKB-KW"/>
</dbReference>
<dbReference type="InterPro" id="IPR043504">
    <property type="entry name" value="Peptidase_S1_PA_chymotrypsin"/>
</dbReference>
<organism evidence="7 8">
    <name type="scientific">Ignelater luminosus</name>
    <name type="common">Cucubano</name>
    <name type="synonym">Pyrophorus luminosus</name>
    <dbReference type="NCBI Taxonomy" id="2038154"/>
    <lineage>
        <taxon>Eukaryota</taxon>
        <taxon>Metazoa</taxon>
        <taxon>Ecdysozoa</taxon>
        <taxon>Arthropoda</taxon>
        <taxon>Hexapoda</taxon>
        <taxon>Insecta</taxon>
        <taxon>Pterygota</taxon>
        <taxon>Neoptera</taxon>
        <taxon>Endopterygota</taxon>
        <taxon>Coleoptera</taxon>
        <taxon>Polyphaga</taxon>
        <taxon>Elateriformia</taxon>
        <taxon>Elateroidea</taxon>
        <taxon>Elateridae</taxon>
        <taxon>Agrypninae</taxon>
        <taxon>Pyrophorini</taxon>
        <taxon>Ignelater</taxon>
    </lineage>
</organism>
<feature type="domain" description="Clip" evidence="6">
    <location>
        <begin position="24"/>
        <end position="72"/>
    </location>
</feature>
<dbReference type="Gene3D" id="3.30.1640.30">
    <property type="match status" value="1"/>
</dbReference>
<keyword evidence="4" id="KW-0720">Serine protease</keyword>
<dbReference type="InterPro" id="IPR038565">
    <property type="entry name" value="CLIP_sf"/>
</dbReference>
<dbReference type="EMBL" id="VTPC01083185">
    <property type="protein sequence ID" value="KAF2887504.1"/>
    <property type="molecule type" value="Genomic_DNA"/>
</dbReference>
<dbReference type="Gene3D" id="2.40.10.10">
    <property type="entry name" value="Trypsin-like serine proteases"/>
    <property type="match status" value="1"/>
</dbReference>
<evidence type="ECO:0000256" key="4">
    <source>
        <dbReference type="ARBA" id="ARBA00022825"/>
    </source>
</evidence>
<dbReference type="InterPro" id="IPR009003">
    <property type="entry name" value="Peptidase_S1_PA"/>
</dbReference>
<proteinExistence type="predicted"/>
<protein>
    <recommendedName>
        <fullName evidence="6">Clip domain-containing protein</fullName>
    </recommendedName>
</protein>
<gene>
    <name evidence="7" type="ORF">ILUMI_18669</name>
</gene>
<keyword evidence="3" id="KW-0378">Hydrolase</keyword>
<dbReference type="PROSITE" id="PS51888">
    <property type="entry name" value="CLIP"/>
    <property type="match status" value="1"/>
</dbReference>
<evidence type="ECO:0000313" key="7">
    <source>
        <dbReference type="EMBL" id="KAF2887504.1"/>
    </source>
</evidence>
<evidence type="ECO:0000256" key="1">
    <source>
        <dbReference type="ARBA" id="ARBA00022670"/>
    </source>
</evidence>
<dbReference type="OrthoDB" id="6652883at2759"/>
<sequence>MSQVAALPGLLCPRRSFRKASDLSCITPNKENATCQPWDTCKVILTALVNEESQALAFAEASICGDTSFVCCGSKGNFDLTLNNSDTYSNNQTITTLDNNEITTSSTMNNDTKRQQIKFALNNLLPSRRLCGLQHTDDYFYKGNKTALDEFPWLVYIPFEKSFIDLFDSPDSVVMRCTGSLISDRYVLTERLCGSRADPM</sequence>
<evidence type="ECO:0000259" key="6">
    <source>
        <dbReference type="PROSITE" id="PS51888"/>
    </source>
</evidence>
<dbReference type="SUPFAM" id="SSF50494">
    <property type="entry name" value="Trypsin-like serine proteases"/>
    <property type="match status" value="1"/>
</dbReference>
<dbReference type="Proteomes" id="UP000801492">
    <property type="component" value="Unassembled WGS sequence"/>
</dbReference>
<name>A0A8K0G665_IGNLU</name>
<keyword evidence="1" id="KW-0645">Protease</keyword>
<dbReference type="GO" id="GO:0006508">
    <property type="term" value="P:proteolysis"/>
    <property type="evidence" value="ECO:0007669"/>
    <property type="project" value="UniProtKB-KW"/>
</dbReference>
<keyword evidence="8" id="KW-1185">Reference proteome</keyword>
<dbReference type="AlphaFoldDB" id="A0A8K0G665"/>
<dbReference type="Pfam" id="PF12032">
    <property type="entry name" value="CLIP"/>
    <property type="match status" value="1"/>
</dbReference>
<dbReference type="InterPro" id="IPR022700">
    <property type="entry name" value="CLIP"/>
</dbReference>